<keyword evidence="3" id="KW-1185">Reference proteome</keyword>
<proteinExistence type="predicted"/>
<evidence type="ECO:0000313" key="3">
    <source>
        <dbReference type="Proteomes" id="UP001446871"/>
    </source>
</evidence>
<comment type="caution">
    <text evidence="2">The sequence shown here is derived from an EMBL/GenBank/DDBJ whole genome shotgun (WGS) entry which is preliminary data.</text>
</comment>
<reference evidence="2 3" key="1">
    <citation type="submission" date="2023-01" db="EMBL/GenBank/DDBJ databases">
        <title>Analysis of 21 Apiospora genomes using comparative genomics revels a genus with tremendous synthesis potential of carbohydrate active enzymes and secondary metabolites.</title>
        <authorList>
            <person name="Sorensen T."/>
        </authorList>
    </citation>
    <scope>NUCLEOTIDE SEQUENCE [LARGE SCALE GENOMIC DNA]</scope>
    <source>
        <strain evidence="2 3">CBS 83171</strain>
    </source>
</reference>
<protein>
    <submittedName>
        <fullName evidence="2">Uncharacterized protein</fullName>
    </submittedName>
</protein>
<organism evidence="2 3">
    <name type="scientific">Apiospora saccharicola</name>
    <dbReference type="NCBI Taxonomy" id="335842"/>
    <lineage>
        <taxon>Eukaryota</taxon>
        <taxon>Fungi</taxon>
        <taxon>Dikarya</taxon>
        <taxon>Ascomycota</taxon>
        <taxon>Pezizomycotina</taxon>
        <taxon>Sordariomycetes</taxon>
        <taxon>Xylariomycetidae</taxon>
        <taxon>Amphisphaeriales</taxon>
        <taxon>Apiosporaceae</taxon>
        <taxon>Apiospora</taxon>
    </lineage>
</organism>
<evidence type="ECO:0000256" key="1">
    <source>
        <dbReference type="SAM" id="MobiDB-lite"/>
    </source>
</evidence>
<evidence type="ECO:0000313" key="2">
    <source>
        <dbReference type="EMBL" id="KAK8063684.1"/>
    </source>
</evidence>
<dbReference type="EMBL" id="JAQQWM010000005">
    <property type="protein sequence ID" value="KAK8063684.1"/>
    <property type="molecule type" value="Genomic_DNA"/>
</dbReference>
<dbReference type="Proteomes" id="UP001446871">
    <property type="component" value="Unassembled WGS sequence"/>
</dbReference>
<name>A0ABR1UXM2_9PEZI</name>
<sequence length="141" mass="16313">MQRITKAAFVLLNLLGQASLLIGRWFNARRFRSQLRREERKDASQPEPLPTRTHVWAQIIRQFRDVPAVDRGWTDRVGLLPKTPQWERWEDLVLTTDADAKELYDQNTEVIPEPKETGVTSGLRDRATGEVRHRAGNSALR</sequence>
<gene>
    <name evidence="2" type="ORF">PG996_008336</name>
</gene>
<feature type="region of interest" description="Disordered" evidence="1">
    <location>
        <begin position="113"/>
        <end position="141"/>
    </location>
</feature>
<accession>A0ABR1UXM2</accession>
<feature type="compositionally biased region" description="Basic and acidic residues" evidence="1">
    <location>
        <begin position="123"/>
        <end position="133"/>
    </location>
</feature>